<keyword evidence="2" id="KW-1185">Reference proteome</keyword>
<evidence type="ECO:0000313" key="1">
    <source>
        <dbReference type="EMBL" id="CAL1604351.1"/>
    </source>
</evidence>
<name>A0AAV2LQP5_KNICA</name>
<proteinExistence type="predicted"/>
<sequence length="170" mass="18467">MSLFGRAVVTAFGDRLPPLWSTLVDLGATVWVVSVCMSSPLVVAHCHPLLVGPVPKLTIKNCCSGLRVAVKDQPIILLAPHPPPLFVRTCLALAGTMSSAVPSGGRRPKIMKFVVFVYHCPHTQHYQLCMSSRCRERTHLISPTHQHCCGAVFCGALWCAPTNRRSTGVD</sequence>
<accession>A0AAV2LQP5</accession>
<evidence type="ECO:0008006" key="3">
    <source>
        <dbReference type="Google" id="ProtNLM"/>
    </source>
</evidence>
<dbReference type="EMBL" id="OZ035826">
    <property type="protein sequence ID" value="CAL1604351.1"/>
    <property type="molecule type" value="Genomic_DNA"/>
</dbReference>
<organism evidence="1 2">
    <name type="scientific">Knipowitschia caucasica</name>
    <name type="common">Caucasian dwarf goby</name>
    <name type="synonym">Pomatoschistus caucasicus</name>
    <dbReference type="NCBI Taxonomy" id="637954"/>
    <lineage>
        <taxon>Eukaryota</taxon>
        <taxon>Metazoa</taxon>
        <taxon>Chordata</taxon>
        <taxon>Craniata</taxon>
        <taxon>Vertebrata</taxon>
        <taxon>Euteleostomi</taxon>
        <taxon>Actinopterygii</taxon>
        <taxon>Neopterygii</taxon>
        <taxon>Teleostei</taxon>
        <taxon>Neoteleostei</taxon>
        <taxon>Acanthomorphata</taxon>
        <taxon>Gobiaria</taxon>
        <taxon>Gobiiformes</taxon>
        <taxon>Gobioidei</taxon>
        <taxon>Gobiidae</taxon>
        <taxon>Gobiinae</taxon>
        <taxon>Knipowitschia</taxon>
    </lineage>
</organism>
<reference evidence="1 2" key="1">
    <citation type="submission" date="2024-04" db="EMBL/GenBank/DDBJ databases">
        <authorList>
            <person name="Waldvogel A.-M."/>
            <person name="Schoenle A."/>
        </authorList>
    </citation>
    <scope>NUCLEOTIDE SEQUENCE [LARGE SCALE GENOMIC DNA]</scope>
</reference>
<gene>
    <name evidence="1" type="ORF">KC01_LOCUS31877</name>
</gene>
<protein>
    <recommendedName>
        <fullName evidence="3">Secreted protein</fullName>
    </recommendedName>
</protein>
<dbReference type="AlphaFoldDB" id="A0AAV2LQP5"/>
<evidence type="ECO:0000313" key="2">
    <source>
        <dbReference type="Proteomes" id="UP001497482"/>
    </source>
</evidence>
<dbReference type="Proteomes" id="UP001497482">
    <property type="component" value="Chromosome 4"/>
</dbReference>